<dbReference type="EMBL" id="CP042469">
    <property type="protein sequence ID" value="QOX63081.1"/>
    <property type="molecule type" value="Genomic_DNA"/>
</dbReference>
<name>A0ACD1A9W1_9FIRM</name>
<keyword evidence="1" id="KW-0540">Nuclease</keyword>
<dbReference type="Proteomes" id="UP000594014">
    <property type="component" value="Chromosome"/>
</dbReference>
<evidence type="ECO:0000313" key="1">
    <source>
        <dbReference type="EMBL" id="QOX63081.1"/>
    </source>
</evidence>
<keyword evidence="2" id="KW-1185">Reference proteome</keyword>
<accession>A0ACD1A9W1</accession>
<evidence type="ECO:0000313" key="2">
    <source>
        <dbReference type="Proteomes" id="UP000594014"/>
    </source>
</evidence>
<organism evidence="1 2">
    <name type="scientific">Anoxybacterium hadale</name>
    <dbReference type="NCBI Taxonomy" id="3408580"/>
    <lineage>
        <taxon>Bacteria</taxon>
        <taxon>Bacillati</taxon>
        <taxon>Bacillota</taxon>
        <taxon>Clostridia</taxon>
        <taxon>Peptostreptococcales</taxon>
        <taxon>Anaerovoracaceae</taxon>
        <taxon>Anoxybacterium</taxon>
    </lineage>
</organism>
<sequence>MEELSVIRIGYACQALAVENTQLRSCIMRNADEERLTEIIAHNLDVLDRIIEYNKAQEIFLFRISSELIPFGSSPVNTLQWDLLFVERFREIGRKLKEYGIRVSLHPGQYTVLNSPDNAVVKRAVEDLEYHCKVLEVLKTAPDSKLILHVGGIYRDKEAAMKRFEENYKLLHDGIKARLVLENDDKSYTISDVLELGLKLGIPVVYDHLHNRINCSDPSKNDSFWIEACKSTWKDIDGRQKIHYSQQEDGKKPGSHSQTIETSEFVKYYESIRSHDLDVMLEVKDKNLSAVKCIQLISPESKGI</sequence>
<proteinExistence type="predicted"/>
<keyword evidence="1" id="KW-0378">Hydrolase</keyword>
<reference evidence="1" key="1">
    <citation type="submission" date="2019-08" db="EMBL/GenBank/DDBJ databases">
        <title>Genome sequence of Clostridiales bacterium MT110.</title>
        <authorList>
            <person name="Cao J."/>
        </authorList>
    </citation>
    <scope>NUCLEOTIDE SEQUENCE</scope>
    <source>
        <strain evidence="1">MT110</strain>
    </source>
</reference>
<keyword evidence="1" id="KW-0255">Endonuclease</keyword>
<protein>
    <submittedName>
        <fullName evidence="1">UV DNA damage repair endonuclease UvsE</fullName>
    </submittedName>
</protein>
<gene>
    <name evidence="1" type="primary">uvsE</name>
    <name evidence="1" type="ORF">FRZ06_06865</name>
</gene>